<evidence type="ECO:0000259" key="2">
    <source>
        <dbReference type="Pfam" id="PF18984"/>
    </source>
</evidence>
<dbReference type="eggNOG" id="ENOG502Z86R">
    <property type="taxonomic scope" value="Bacteria"/>
</dbReference>
<proteinExistence type="predicted"/>
<accession>V2Y552</accession>
<sequence length="1200" mass="140308">MEKKIEEFAVEKFAFELPEVLVLPSFLNLSIRTDTGAVGSFKLRYKDDVKYQNRKIRGYITCNDYRFKFDLLTFSNNEVEVDYEFDGRGLEAGQEYNGNIHLITDCGEINIPYYISIKEAGIITGNDEINNIYQFISLAKNDFEQAVKIFYSDEFEKFILKDKEEEKLVRKGLLANKDKKRALEEFLCYTKSKQPVKITIDKTVYNYHISGVPIKDKIIIKKSGWGYFKADIITEGQFIKINKKELTDDLFENDICELEVVINPECVTVEKAYGKVIFHTVEEDICVELKLINTSVPPEKFSSNKKRFEYIKKLIEEYFSYRMGVSTVKNVTTTMRTALYGIGLSGKDSEIVDYVNIYLDLINKNEAQAKQELLKLNAGNLSPLFRLLHIYFEYRLAREEEKDGYRREVEKLINIKGYQVGLYFLIHMDGRYKLNLERRLEFIKELYNTNFHSAFLLMEAWSIYKSQPDYFNKLDPFAIQAVNWAVKHGYFMGKLVTEKFVVLANALREYNPLVLKLLKEVYKNWGVEEVAQAICAQLIRKNDIEEADHEWFRIGVRRGIKLTGIFELYMRTMKDDTDERIELSVYSYFLYDNTLSTSKKALLYSYLINNRNNPDFQDIYKEYLNRIKQFASEQLKKGEISTNLALVYKTVFKDSVFLNEHYAYLPLVIFKKKYICKNKNIQFLTVYNKGLMIGSSFKFINGVAFADVPGETSVVMVADKEGNLYPAENFCVPENLISYYDYLDGCYEAGNRSLMELLTVVAENDKYHRESKHLNEICEELLKNKTVTEEYKYFIRGKLLENYFAASEGEKLETVLNNYDFSKAGTKLAEQAANIAIIRNVYPLSLEALRIIDRNKVNAGKLAKVISSYIKDGDEIRRTENYSLIISLAYKLMTDKKADDEIMIFIRDNYEGGVTELDAIYKELNDRNLLTADFASRMIQQMLFSEEMAVDSDEIYKYYEQFNEEIINKAFLSYVSYKRLVRDMRLGKYFEKCIYEEAYKTQNTLFIITYLKILSEKKFLSDEEKDYIAVWVEKQVDDGIVLPFFKEFKNKCRLPAEVENLNFVMCYADNDDEVTINYRILSSTDVGDKDFIVECMRNVYQGIFVKEFLVFADEVIQYYISVKEKDEDDARIISSDKLVIKQDVLFEEALGLSLFSQINMMYVCKDLSDEKTLKEYMKNYVVQRGIIAEIFSDEAVNEEF</sequence>
<dbReference type="RefSeq" id="WP_023353317.1">
    <property type="nucleotide sequence ID" value="NZ_KI535366.1"/>
</dbReference>
<feature type="domain" description="DUF5717" evidence="1">
    <location>
        <begin position="884"/>
        <end position="1191"/>
    </location>
</feature>
<organism evidence="3 4">
    <name type="scientific">Catonella morbi ATCC 51271</name>
    <dbReference type="NCBI Taxonomy" id="592026"/>
    <lineage>
        <taxon>Bacteria</taxon>
        <taxon>Bacillati</taxon>
        <taxon>Bacillota</taxon>
        <taxon>Clostridia</taxon>
        <taxon>Lachnospirales</taxon>
        <taxon>Lachnospiraceae</taxon>
        <taxon>Catonella</taxon>
    </lineage>
</organism>
<evidence type="ECO:0000313" key="3">
    <source>
        <dbReference type="EMBL" id="ESL04068.1"/>
    </source>
</evidence>
<evidence type="ECO:0008006" key="5">
    <source>
        <dbReference type="Google" id="ProtNLM"/>
    </source>
</evidence>
<dbReference type="Pfam" id="PF18983">
    <property type="entry name" value="DUF5717"/>
    <property type="match status" value="1"/>
</dbReference>
<protein>
    <recommendedName>
        <fullName evidence="5">DUF5717 domain-containing protein</fullName>
    </recommendedName>
</protein>
<evidence type="ECO:0000259" key="1">
    <source>
        <dbReference type="Pfam" id="PF18983"/>
    </source>
</evidence>
<dbReference type="Proteomes" id="UP000018227">
    <property type="component" value="Unassembled WGS sequence"/>
</dbReference>
<reference evidence="3 4" key="1">
    <citation type="submission" date="2013-06" db="EMBL/GenBank/DDBJ databases">
        <authorList>
            <person name="Weinstock G."/>
            <person name="Sodergren E."/>
            <person name="Clifton S."/>
            <person name="Fulton L."/>
            <person name="Fulton B."/>
            <person name="Courtney L."/>
            <person name="Fronick C."/>
            <person name="Harrison M."/>
            <person name="Strong C."/>
            <person name="Farmer C."/>
            <person name="Delahaunty K."/>
            <person name="Markovic C."/>
            <person name="Hall O."/>
            <person name="Minx P."/>
            <person name="Tomlinson C."/>
            <person name="Mitreva M."/>
            <person name="Nelson J."/>
            <person name="Hou S."/>
            <person name="Wollam A."/>
            <person name="Pepin K.H."/>
            <person name="Johnson M."/>
            <person name="Bhonagiri V."/>
            <person name="Nash W.E."/>
            <person name="Warren W."/>
            <person name="Chinwalla A."/>
            <person name="Mardis E.R."/>
            <person name="Wilson R.K."/>
        </authorList>
    </citation>
    <scope>NUCLEOTIDE SEQUENCE [LARGE SCALE GENOMIC DNA]</scope>
    <source>
        <strain evidence="3 4">ATCC 51271</strain>
    </source>
</reference>
<dbReference type="Pfam" id="PF18984">
    <property type="entry name" value="DUF5717_N"/>
    <property type="match status" value="1"/>
</dbReference>
<keyword evidence="4" id="KW-1185">Reference proteome</keyword>
<dbReference type="InterPro" id="IPR043775">
    <property type="entry name" value="DUF5717_N"/>
</dbReference>
<feature type="domain" description="DUF5717" evidence="2">
    <location>
        <begin position="1"/>
        <end position="874"/>
    </location>
</feature>
<dbReference type="EMBL" id="ACIL03000005">
    <property type="protein sequence ID" value="ESL04068.1"/>
    <property type="molecule type" value="Genomic_DNA"/>
</dbReference>
<dbReference type="OrthoDB" id="9758235at2"/>
<dbReference type="AlphaFoldDB" id="V2Y552"/>
<gene>
    <name evidence="3" type="ORF">GCWU0000282_000414</name>
</gene>
<comment type="caution">
    <text evidence="3">The sequence shown here is derived from an EMBL/GenBank/DDBJ whole genome shotgun (WGS) entry which is preliminary data.</text>
</comment>
<name>V2Y552_9FIRM</name>
<evidence type="ECO:0000313" key="4">
    <source>
        <dbReference type="Proteomes" id="UP000018227"/>
    </source>
</evidence>
<dbReference type="HOGENOM" id="CLU_007782_0_0_9"/>
<dbReference type="InterPro" id="IPR043774">
    <property type="entry name" value="DUF5717_C"/>
</dbReference>
<dbReference type="STRING" id="592026.GCWU0000282_000414"/>